<proteinExistence type="predicted"/>
<dbReference type="InterPro" id="IPR007219">
    <property type="entry name" value="XnlR_reg_dom"/>
</dbReference>
<dbReference type="PANTHER" id="PTHR47256">
    <property type="entry name" value="ZN(II)2CYS6 TRANSCRIPTION FACTOR (EUROFUNG)-RELATED"/>
    <property type="match status" value="1"/>
</dbReference>
<reference evidence="3 4" key="1">
    <citation type="journal article" date="2016" name="Front. Microbiol.">
        <title>Genome and transcriptome sequences reveal the specific parasitism of the nematophagous Purpureocillium lilacinum 36-1.</title>
        <authorList>
            <person name="Xie J."/>
            <person name="Li S."/>
            <person name="Mo C."/>
            <person name="Xiao X."/>
            <person name="Peng D."/>
            <person name="Wang G."/>
            <person name="Xiao Y."/>
        </authorList>
    </citation>
    <scope>NUCLEOTIDE SEQUENCE [LARGE SCALE GENOMIC DNA]</scope>
    <source>
        <strain evidence="3 4">36-1</strain>
    </source>
</reference>
<dbReference type="Proteomes" id="UP000245956">
    <property type="component" value="Unassembled WGS sequence"/>
</dbReference>
<keyword evidence="1" id="KW-0539">Nucleus</keyword>
<accession>A0A2U3DQZ3</accession>
<sequence length="379" mass="43068">MEERFLSEAKDLFELEHGRESLSTVNALCLMYLTSALLGRDRAGSMYRHLAYEMLKRLGLEREFAKLSDDDPQEVLTRNVLSKTLWGLFCFEGRMSYFYSEPPLLRRPAVPILFREQTEEGDQDKAKEGVPAGSLHRATSGLFRALCDLSILFYDFMTYNAASAAAIGSSKDLENRAQLYSRLNDWLQSLPDRLHAQANFTTQTCYLSVHISEAVFSILQLLPPEERLAGGAVNIKQLCIRRCESDAKMVEQYLKVLPPDPLIARGLFVSLLILVTFLDDMGVHRLFTQSCHLLRSCIGLSPMVRLLIKAIQASAWSLKKEIPASARVYFEELDEHETDRDPPMSFVLPHRSEVRELLSAEGQREPHQLGVQLRTLISR</sequence>
<dbReference type="Pfam" id="PF04082">
    <property type="entry name" value="Fungal_trans"/>
    <property type="match status" value="1"/>
</dbReference>
<dbReference type="CDD" id="cd12148">
    <property type="entry name" value="fungal_TF_MHR"/>
    <property type="match status" value="1"/>
</dbReference>
<comment type="caution">
    <text evidence="3">The sequence shown here is derived from an EMBL/GenBank/DDBJ whole genome shotgun (WGS) entry which is preliminary data.</text>
</comment>
<dbReference type="AlphaFoldDB" id="A0A2U3DQZ3"/>
<evidence type="ECO:0000313" key="4">
    <source>
        <dbReference type="Proteomes" id="UP000245956"/>
    </source>
</evidence>
<dbReference type="EMBL" id="LCWV01000049">
    <property type="protein sequence ID" value="PWI64683.1"/>
    <property type="molecule type" value="Genomic_DNA"/>
</dbReference>
<name>A0A2U3DQZ3_PURLI</name>
<dbReference type="GO" id="GO:0003677">
    <property type="term" value="F:DNA binding"/>
    <property type="evidence" value="ECO:0007669"/>
    <property type="project" value="InterPro"/>
</dbReference>
<organism evidence="3 4">
    <name type="scientific">Purpureocillium lilacinum</name>
    <name type="common">Paecilomyces lilacinus</name>
    <dbReference type="NCBI Taxonomy" id="33203"/>
    <lineage>
        <taxon>Eukaryota</taxon>
        <taxon>Fungi</taxon>
        <taxon>Dikarya</taxon>
        <taxon>Ascomycota</taxon>
        <taxon>Pezizomycotina</taxon>
        <taxon>Sordariomycetes</taxon>
        <taxon>Hypocreomycetidae</taxon>
        <taxon>Hypocreales</taxon>
        <taxon>Ophiocordycipitaceae</taxon>
        <taxon>Purpureocillium</taxon>
    </lineage>
</organism>
<dbReference type="GO" id="GO:0006351">
    <property type="term" value="P:DNA-templated transcription"/>
    <property type="evidence" value="ECO:0007669"/>
    <property type="project" value="InterPro"/>
</dbReference>
<dbReference type="InterPro" id="IPR053187">
    <property type="entry name" value="Notoamide_regulator"/>
</dbReference>
<evidence type="ECO:0000259" key="2">
    <source>
        <dbReference type="Pfam" id="PF04082"/>
    </source>
</evidence>
<protein>
    <recommendedName>
        <fullName evidence="2">Xylanolytic transcriptional activator regulatory domain-containing protein</fullName>
    </recommendedName>
</protein>
<dbReference type="GO" id="GO:0008270">
    <property type="term" value="F:zinc ion binding"/>
    <property type="evidence" value="ECO:0007669"/>
    <property type="project" value="InterPro"/>
</dbReference>
<evidence type="ECO:0000313" key="3">
    <source>
        <dbReference type="EMBL" id="PWI64683.1"/>
    </source>
</evidence>
<evidence type="ECO:0000256" key="1">
    <source>
        <dbReference type="ARBA" id="ARBA00023242"/>
    </source>
</evidence>
<dbReference type="PANTHER" id="PTHR47256:SF3">
    <property type="entry name" value="ZN(II)2CYS6 TRANSCRIPTION FACTOR (EUROFUNG)"/>
    <property type="match status" value="1"/>
</dbReference>
<feature type="domain" description="Xylanolytic transcriptional activator regulatory" evidence="2">
    <location>
        <begin position="8"/>
        <end position="187"/>
    </location>
</feature>
<gene>
    <name evidence="3" type="ORF">PCL_08692</name>
</gene>